<dbReference type="RefSeq" id="WP_040066616.1">
    <property type="nucleotide sequence ID" value="NZ_JXDG01000031.1"/>
</dbReference>
<dbReference type="PATRIC" id="fig|226910.6.peg.2268"/>
<feature type="domain" description="HTH araC/xylS-type" evidence="4">
    <location>
        <begin position="16"/>
        <end position="115"/>
    </location>
</feature>
<sequence>MSVAYQSLLEYTRRMNRVLEYIDRHLDQPLELAELAAIAHFSPFHFHRLFSAWVGETLGDYLRRRRLGCAALQLAERPEATVLEIALEVGFGSGEAFSRAFKQHFEVTPSAWRRLEPARWEQRLNDIRERRLRSFRNPDQASALLLSDHEGSQTPEDMTMDVTLEDIPPTRIAYMRYTGPYGPGIGTFWREVFAPWMERNGLMGEVRFGIGLDDPQITPAAKCRYDACVQVPDDFTGSGEATVTTMPGGCYAVARFSGHTRDFPDAWTELCGDWLPRSGMQFGSGAPFERYPKDAHYDPVAGTLDCDLCIPVRPL</sequence>
<dbReference type="SUPFAM" id="SSF55136">
    <property type="entry name" value="Probable bacterial effector-binding domain"/>
    <property type="match status" value="1"/>
</dbReference>
<dbReference type="PANTHER" id="PTHR40055">
    <property type="entry name" value="TRANSCRIPTIONAL REGULATOR YGIV-RELATED"/>
    <property type="match status" value="1"/>
</dbReference>
<keyword evidence="1" id="KW-0805">Transcription regulation</keyword>
<dbReference type="Proteomes" id="UP000031535">
    <property type="component" value="Unassembled WGS sequence"/>
</dbReference>
<dbReference type="InterPro" id="IPR010499">
    <property type="entry name" value="AraC_E-bd"/>
</dbReference>
<dbReference type="SUPFAM" id="SSF46689">
    <property type="entry name" value="Homeodomain-like"/>
    <property type="match status" value="2"/>
</dbReference>
<dbReference type="PROSITE" id="PS01124">
    <property type="entry name" value="HTH_ARAC_FAMILY_2"/>
    <property type="match status" value="1"/>
</dbReference>
<dbReference type="PANTHER" id="PTHR40055:SF1">
    <property type="entry name" value="TRANSCRIPTIONAL REGULATOR YGIV-RELATED"/>
    <property type="match status" value="1"/>
</dbReference>
<dbReference type="InterPro" id="IPR020449">
    <property type="entry name" value="Tscrpt_reg_AraC-type_HTH"/>
</dbReference>
<evidence type="ECO:0000313" key="6">
    <source>
        <dbReference type="Proteomes" id="UP000031535"/>
    </source>
</evidence>
<dbReference type="Pfam" id="PF06445">
    <property type="entry name" value="GyrI-like"/>
    <property type="match status" value="1"/>
</dbReference>
<comment type="caution">
    <text evidence="5">The sequence shown here is derived from an EMBL/GenBank/DDBJ whole genome shotgun (WGS) entry which is preliminary data.</text>
</comment>
<dbReference type="OrthoDB" id="282744at2"/>
<dbReference type="EMBL" id="JXDG01000031">
    <property type="protein sequence ID" value="KIH83883.1"/>
    <property type="molecule type" value="Genomic_DNA"/>
</dbReference>
<dbReference type="InterPro" id="IPR018060">
    <property type="entry name" value="HTH_AraC"/>
</dbReference>
<evidence type="ECO:0000256" key="2">
    <source>
        <dbReference type="ARBA" id="ARBA00023125"/>
    </source>
</evidence>
<dbReference type="InterPro" id="IPR018062">
    <property type="entry name" value="HTH_AraC-typ_CS"/>
</dbReference>
<keyword evidence="2" id="KW-0238">DNA-binding</keyword>
<dbReference type="Pfam" id="PF12833">
    <property type="entry name" value="HTH_18"/>
    <property type="match status" value="1"/>
</dbReference>
<dbReference type="SMART" id="SM00342">
    <property type="entry name" value="HTH_ARAC"/>
    <property type="match status" value="1"/>
</dbReference>
<dbReference type="GO" id="GO:0043565">
    <property type="term" value="F:sequence-specific DNA binding"/>
    <property type="evidence" value="ECO:0007669"/>
    <property type="project" value="InterPro"/>
</dbReference>
<gene>
    <name evidence="5" type="ORF">UCMB321_2280</name>
</gene>
<proteinExistence type="predicted"/>
<dbReference type="STRING" id="226910.UCMB321_2280"/>
<evidence type="ECO:0000259" key="4">
    <source>
        <dbReference type="PROSITE" id="PS01124"/>
    </source>
</evidence>
<dbReference type="PROSITE" id="PS00041">
    <property type="entry name" value="HTH_ARAC_FAMILY_1"/>
    <property type="match status" value="1"/>
</dbReference>
<name>A0A0C2EYI7_9PSED</name>
<evidence type="ECO:0000313" key="5">
    <source>
        <dbReference type="EMBL" id="KIH83883.1"/>
    </source>
</evidence>
<dbReference type="PRINTS" id="PR00032">
    <property type="entry name" value="HTHARAC"/>
</dbReference>
<organism evidence="5 6">
    <name type="scientific">Pseudomonas batumici</name>
    <dbReference type="NCBI Taxonomy" id="226910"/>
    <lineage>
        <taxon>Bacteria</taxon>
        <taxon>Pseudomonadati</taxon>
        <taxon>Pseudomonadota</taxon>
        <taxon>Gammaproteobacteria</taxon>
        <taxon>Pseudomonadales</taxon>
        <taxon>Pseudomonadaceae</taxon>
        <taxon>Pseudomonas</taxon>
    </lineage>
</organism>
<dbReference type="Gene3D" id="1.10.10.60">
    <property type="entry name" value="Homeodomain-like"/>
    <property type="match status" value="2"/>
</dbReference>
<dbReference type="AlphaFoldDB" id="A0A0C2EYI7"/>
<evidence type="ECO:0000256" key="3">
    <source>
        <dbReference type="ARBA" id="ARBA00023163"/>
    </source>
</evidence>
<dbReference type="Gene3D" id="3.20.80.10">
    <property type="entry name" value="Regulatory factor, effector binding domain"/>
    <property type="match status" value="1"/>
</dbReference>
<dbReference type="InterPro" id="IPR029442">
    <property type="entry name" value="GyrI-like"/>
</dbReference>
<accession>A0A0C2EYI7</accession>
<dbReference type="InterPro" id="IPR009057">
    <property type="entry name" value="Homeodomain-like_sf"/>
</dbReference>
<keyword evidence="6" id="KW-1185">Reference proteome</keyword>
<keyword evidence="3" id="KW-0804">Transcription</keyword>
<dbReference type="SMART" id="SM00871">
    <property type="entry name" value="AraC_E_bind"/>
    <property type="match status" value="1"/>
</dbReference>
<dbReference type="GO" id="GO:0009893">
    <property type="term" value="P:positive regulation of metabolic process"/>
    <property type="evidence" value="ECO:0007669"/>
    <property type="project" value="UniProtKB-ARBA"/>
</dbReference>
<evidence type="ECO:0000256" key="1">
    <source>
        <dbReference type="ARBA" id="ARBA00023015"/>
    </source>
</evidence>
<dbReference type="InterPro" id="IPR011256">
    <property type="entry name" value="Reg_factor_effector_dom_sf"/>
</dbReference>
<protein>
    <submittedName>
        <fullName evidence="5">Transcriptional regulator, AraC family</fullName>
    </submittedName>
</protein>
<reference evidence="5 6" key="1">
    <citation type="submission" date="2015-01" db="EMBL/GenBank/DDBJ databases">
        <title>Complete genome of Pseudomonas batumici UCM B-321 producer of the batumin antibiotic with strong antistaphilococcal and potential anticancer activity.</title>
        <authorList>
            <person name="Klochko V.V."/>
            <person name="Zelena L.B."/>
            <person name="Elena K.A."/>
            <person name="Reva O.N."/>
        </authorList>
    </citation>
    <scope>NUCLEOTIDE SEQUENCE [LARGE SCALE GENOMIC DNA]</scope>
    <source>
        <strain evidence="5 6">UCM B-321</strain>
    </source>
</reference>
<dbReference type="InterPro" id="IPR050908">
    <property type="entry name" value="SmbC-like"/>
</dbReference>
<dbReference type="GO" id="GO:0003700">
    <property type="term" value="F:DNA-binding transcription factor activity"/>
    <property type="evidence" value="ECO:0007669"/>
    <property type="project" value="InterPro"/>
</dbReference>